<dbReference type="GO" id="GO:0006909">
    <property type="term" value="P:phagocytosis"/>
    <property type="evidence" value="ECO:0007669"/>
    <property type="project" value="Ensembl"/>
</dbReference>
<dbReference type="CTD" id="3952"/>
<dbReference type="GO" id="GO:0045765">
    <property type="term" value="P:regulation of angiogenesis"/>
    <property type="evidence" value="ECO:0007669"/>
    <property type="project" value="Ensembl"/>
</dbReference>
<keyword evidence="7" id="KW-0732">Signal</keyword>
<name>A0A286XUJ2_CAVPO</name>
<dbReference type="RefSeq" id="XP_003475098.1">
    <property type="nucleotide sequence ID" value="XM_003475050.3"/>
</dbReference>
<dbReference type="GO" id="GO:0048639">
    <property type="term" value="P:positive regulation of developmental growth"/>
    <property type="evidence" value="ECO:0007669"/>
    <property type="project" value="Ensembl"/>
</dbReference>
<dbReference type="PANTHER" id="PTHR11724">
    <property type="entry name" value="LEPTIN"/>
    <property type="match status" value="1"/>
</dbReference>
<comment type="similarity">
    <text evidence="2 6">Belongs to the leptin family.</text>
</comment>
<dbReference type="GO" id="GO:0001936">
    <property type="term" value="P:regulation of endothelial cell proliferation"/>
    <property type="evidence" value="ECO:0007669"/>
    <property type="project" value="Ensembl"/>
</dbReference>
<dbReference type="GO" id="GO:0035904">
    <property type="term" value="P:aorta development"/>
    <property type="evidence" value="ECO:0007669"/>
    <property type="project" value="Ensembl"/>
</dbReference>
<dbReference type="GO" id="GO:0008340">
    <property type="term" value="P:determination of adult lifespan"/>
    <property type="evidence" value="ECO:0007669"/>
    <property type="project" value="Ensembl"/>
</dbReference>
<reference evidence="9" key="1">
    <citation type="journal article" date="2011" name="Nature">
        <title>A high-resolution map of human evolutionary constraint using 29 mammals.</title>
        <authorList>
            <person name="Lindblad-Toh K."/>
            <person name="Garber M."/>
            <person name="Zuk O."/>
            <person name="Lin M.F."/>
            <person name="Parker B.J."/>
            <person name="Washietl S."/>
            <person name="Kheradpour P."/>
            <person name="Ernst J."/>
            <person name="Jordan G."/>
            <person name="Mauceli E."/>
            <person name="Ward L.D."/>
            <person name="Lowe C.B."/>
            <person name="Holloway A.K."/>
            <person name="Clamp M."/>
            <person name="Gnerre S."/>
            <person name="Alfoldi J."/>
            <person name="Beal K."/>
            <person name="Chang J."/>
            <person name="Clawson H."/>
            <person name="Cuff J."/>
            <person name="Di Palma F."/>
            <person name="Fitzgerald S."/>
            <person name="Flicek P."/>
            <person name="Guttman M."/>
            <person name="Hubisz M.J."/>
            <person name="Jaffe D.B."/>
            <person name="Jungreis I."/>
            <person name="Kent W.J."/>
            <person name="Kostka D."/>
            <person name="Lara M."/>
            <person name="Martins A.L."/>
            <person name="Massingham T."/>
            <person name="Moltke I."/>
            <person name="Raney B.J."/>
            <person name="Rasmussen M.D."/>
            <person name="Robinson J."/>
            <person name="Stark A."/>
            <person name="Vilella A.J."/>
            <person name="Wen J."/>
            <person name="Xie X."/>
            <person name="Zody M.C."/>
            <person name="Baldwin J."/>
            <person name="Bloom T."/>
            <person name="Chin C.W."/>
            <person name="Heiman D."/>
            <person name="Nicol R."/>
            <person name="Nusbaum C."/>
            <person name="Young S."/>
            <person name="Wilkinson J."/>
            <person name="Worley K.C."/>
            <person name="Kovar C.L."/>
            <person name="Muzny D.M."/>
            <person name="Gibbs R.A."/>
            <person name="Cree A."/>
            <person name="Dihn H.H."/>
            <person name="Fowler G."/>
            <person name="Jhangiani S."/>
            <person name="Joshi V."/>
            <person name="Lee S."/>
            <person name="Lewis L.R."/>
            <person name="Nazareth L.V."/>
            <person name="Okwuonu G."/>
            <person name="Santibanez J."/>
            <person name="Warren W.C."/>
            <person name="Mardis E.R."/>
            <person name="Weinstock G.M."/>
            <person name="Wilson R.K."/>
            <person name="Delehaunty K."/>
            <person name="Dooling D."/>
            <person name="Fronik C."/>
            <person name="Fulton L."/>
            <person name="Fulton B."/>
            <person name="Graves T."/>
            <person name="Minx P."/>
            <person name="Sodergren E."/>
            <person name="Birney E."/>
            <person name="Margulies E.H."/>
            <person name="Herrero J."/>
            <person name="Green E.D."/>
            <person name="Haussler D."/>
            <person name="Siepel A."/>
            <person name="Goldman N."/>
            <person name="Pollard K.S."/>
            <person name="Pedersen J.S."/>
            <person name="Lander E.S."/>
            <person name="Kellis M."/>
        </authorList>
    </citation>
    <scope>NUCLEOTIDE SEQUENCE [LARGE SCALE GENOMIC DNA]</scope>
    <source>
        <strain evidence="9">2N</strain>
    </source>
</reference>
<dbReference type="GO" id="GO:0008343">
    <property type="term" value="P:adult feeding behavior"/>
    <property type="evidence" value="ECO:0007669"/>
    <property type="project" value="Ensembl"/>
</dbReference>
<dbReference type="VEuPathDB" id="HostDB:ENSCPOG00000034742"/>
<dbReference type="GO" id="GO:0120162">
    <property type="term" value="P:positive regulation of cold-induced thermogenesis"/>
    <property type="evidence" value="ECO:0007669"/>
    <property type="project" value="Ensembl"/>
</dbReference>
<dbReference type="GO" id="GO:0002021">
    <property type="term" value="P:response to dietary excess"/>
    <property type="evidence" value="ECO:0007669"/>
    <property type="project" value="Ensembl"/>
</dbReference>
<dbReference type="GO" id="GO:0005179">
    <property type="term" value="F:hormone activity"/>
    <property type="evidence" value="ECO:0007669"/>
    <property type="project" value="Ensembl"/>
</dbReference>
<dbReference type="OrthoDB" id="9872512at2759"/>
<dbReference type="GO" id="GO:0003677">
    <property type="term" value="F:DNA binding"/>
    <property type="evidence" value="ECO:0007669"/>
    <property type="project" value="Ensembl"/>
</dbReference>
<evidence type="ECO:0000256" key="6">
    <source>
        <dbReference type="PIRNR" id="PIRNR001837"/>
    </source>
</evidence>
<evidence type="ECO:0000313" key="8">
    <source>
        <dbReference type="Ensembl" id="ENSCPOP00000029200.1"/>
    </source>
</evidence>
<gene>
    <name evidence="8" type="primary">LEP</name>
</gene>
<dbReference type="GO" id="GO:0005737">
    <property type="term" value="C:cytoplasm"/>
    <property type="evidence" value="ECO:0007669"/>
    <property type="project" value="Ensembl"/>
</dbReference>
<dbReference type="GO" id="GO:1900015">
    <property type="term" value="P:regulation of cytokine production involved in inflammatory response"/>
    <property type="evidence" value="ECO:0007669"/>
    <property type="project" value="Ensembl"/>
</dbReference>
<dbReference type="FunCoup" id="A0A286XUJ2">
    <property type="interactions" value="837"/>
</dbReference>
<evidence type="ECO:0000256" key="1">
    <source>
        <dbReference type="ARBA" id="ARBA00004613"/>
    </source>
</evidence>
<dbReference type="GO" id="GO:0042593">
    <property type="term" value="P:glucose homeostasis"/>
    <property type="evidence" value="ECO:0007669"/>
    <property type="project" value="Ensembl"/>
</dbReference>
<dbReference type="GO" id="GO:0021954">
    <property type="term" value="P:central nervous system neuron development"/>
    <property type="evidence" value="ECO:0007669"/>
    <property type="project" value="Ensembl"/>
</dbReference>
<dbReference type="GO" id="GO:0006635">
    <property type="term" value="P:fatty acid beta-oxidation"/>
    <property type="evidence" value="ECO:0007669"/>
    <property type="project" value="Ensembl"/>
</dbReference>
<sequence length="165" mass="18926">MRCGLLFQLLGLWLYLSYVQAVPMQKLQDDAKFLIKTIINRIRNISHLQSVSSKHKVTGFDFIPLSPYLSLPKMDQTLTLYQKVITTLSSSHTAQISNDLENLQSLVQMMASSKGCPLPHTTEPELQDLESTLKESRYSIEVVVLRRMKRFLLEMLRQLELGIVC</sequence>
<dbReference type="GO" id="GO:0032310">
    <property type="term" value="P:prostaglandin secretion"/>
    <property type="evidence" value="ECO:0007669"/>
    <property type="project" value="Ensembl"/>
</dbReference>
<dbReference type="GO" id="GO:0032817">
    <property type="term" value="P:regulation of natural killer cell proliferation"/>
    <property type="evidence" value="ECO:0007669"/>
    <property type="project" value="Ensembl"/>
</dbReference>
<accession>A0A286XUJ2</accession>
<dbReference type="GeneID" id="100716751"/>
<dbReference type="GO" id="GO:0050796">
    <property type="term" value="P:regulation of insulin secretion"/>
    <property type="evidence" value="ECO:0007669"/>
    <property type="project" value="Ensembl"/>
</dbReference>
<dbReference type="GO" id="GO:1900745">
    <property type="term" value="P:positive regulation of p38MAPK cascade"/>
    <property type="evidence" value="ECO:0007669"/>
    <property type="project" value="Ensembl"/>
</dbReference>
<dbReference type="GO" id="GO:0042102">
    <property type="term" value="P:positive regulation of T cell proliferation"/>
    <property type="evidence" value="ECO:0007669"/>
    <property type="project" value="Ensembl"/>
</dbReference>
<protein>
    <recommendedName>
        <fullName evidence="3 6">Leptin</fullName>
    </recommendedName>
    <alternativeName>
        <fullName evidence="5 6">Obesity factor</fullName>
    </alternativeName>
</protein>
<dbReference type="GO" id="GO:0006006">
    <property type="term" value="P:glucose metabolic process"/>
    <property type="evidence" value="ECO:0007669"/>
    <property type="project" value="Ensembl"/>
</dbReference>
<evidence type="ECO:0000256" key="7">
    <source>
        <dbReference type="SAM" id="SignalP"/>
    </source>
</evidence>
<dbReference type="Gene3D" id="1.20.1250.10">
    <property type="match status" value="1"/>
</dbReference>
<dbReference type="GO" id="GO:0042269">
    <property type="term" value="P:regulation of natural killer cell mediated cytotoxicity"/>
    <property type="evidence" value="ECO:0007669"/>
    <property type="project" value="Ensembl"/>
</dbReference>
<dbReference type="KEGG" id="cpoc:100716751"/>
<reference evidence="8" key="2">
    <citation type="submission" date="2025-08" db="UniProtKB">
        <authorList>
            <consortium name="Ensembl"/>
        </authorList>
    </citation>
    <scope>IDENTIFICATION</scope>
    <source>
        <strain evidence="8">2N</strain>
    </source>
</reference>
<dbReference type="PANTHER" id="PTHR11724:SF1">
    <property type="entry name" value="LEPTIN"/>
    <property type="match status" value="1"/>
</dbReference>
<dbReference type="GO" id="GO:0070093">
    <property type="term" value="P:negative regulation of glucagon secretion"/>
    <property type="evidence" value="ECO:0007669"/>
    <property type="project" value="Ensembl"/>
</dbReference>
<dbReference type="GO" id="GO:0032869">
    <property type="term" value="P:cellular response to insulin stimulus"/>
    <property type="evidence" value="ECO:0007669"/>
    <property type="project" value="Ensembl"/>
</dbReference>
<dbReference type="GO" id="GO:0051897">
    <property type="term" value="P:positive regulation of phosphatidylinositol 3-kinase/protein kinase B signal transduction"/>
    <property type="evidence" value="ECO:0007669"/>
    <property type="project" value="Ensembl"/>
</dbReference>
<dbReference type="PRINTS" id="PR00495">
    <property type="entry name" value="LEPTIN"/>
</dbReference>
<proteinExistence type="inferred from homology"/>
<dbReference type="GO" id="GO:1990460">
    <property type="term" value="F:leptin receptor binding"/>
    <property type="evidence" value="ECO:0007669"/>
    <property type="project" value="Ensembl"/>
</dbReference>
<dbReference type="GO" id="GO:0032008">
    <property type="term" value="P:positive regulation of TOR signaling"/>
    <property type="evidence" value="ECO:0007669"/>
    <property type="project" value="Ensembl"/>
</dbReference>
<dbReference type="GO" id="GO:0051726">
    <property type="term" value="P:regulation of cell cycle"/>
    <property type="evidence" value="ECO:0007669"/>
    <property type="project" value="Ensembl"/>
</dbReference>
<dbReference type="GO" id="GO:0050892">
    <property type="term" value="P:intestinal absorption"/>
    <property type="evidence" value="ECO:0007669"/>
    <property type="project" value="Ensembl"/>
</dbReference>
<dbReference type="GeneTree" id="ENSGT00390000011772"/>
<dbReference type="GO" id="GO:0042307">
    <property type="term" value="P:positive regulation of protein import into nucleus"/>
    <property type="evidence" value="ECO:0007669"/>
    <property type="project" value="Ensembl"/>
</dbReference>
<dbReference type="InParanoid" id="A0A286XUJ2"/>
<dbReference type="GO" id="GO:0046850">
    <property type="term" value="P:regulation of bone remodeling"/>
    <property type="evidence" value="ECO:0007669"/>
    <property type="project" value="Ensembl"/>
</dbReference>
<organism evidence="8 9">
    <name type="scientific">Cavia porcellus</name>
    <name type="common">Guinea pig</name>
    <dbReference type="NCBI Taxonomy" id="10141"/>
    <lineage>
        <taxon>Eukaryota</taxon>
        <taxon>Metazoa</taxon>
        <taxon>Chordata</taxon>
        <taxon>Craniata</taxon>
        <taxon>Vertebrata</taxon>
        <taxon>Euteleostomi</taxon>
        <taxon>Mammalia</taxon>
        <taxon>Eutheria</taxon>
        <taxon>Euarchontoglires</taxon>
        <taxon>Glires</taxon>
        <taxon>Rodentia</taxon>
        <taxon>Hystricomorpha</taxon>
        <taxon>Caviidae</taxon>
        <taxon>Cavia</taxon>
    </lineage>
</organism>
<dbReference type="GO" id="GO:0030300">
    <property type="term" value="P:regulation of intestinal cholesterol absorption"/>
    <property type="evidence" value="ECO:0007669"/>
    <property type="project" value="Ensembl"/>
</dbReference>
<dbReference type="GO" id="GO:0030073">
    <property type="term" value="P:insulin secretion"/>
    <property type="evidence" value="ECO:0007669"/>
    <property type="project" value="Ensembl"/>
</dbReference>
<dbReference type="GO" id="GO:0038108">
    <property type="term" value="P:negative regulation of appetite by leptin-mediated signaling pathway"/>
    <property type="evidence" value="ECO:0007669"/>
    <property type="project" value="TreeGrafter"/>
</dbReference>
<dbReference type="GO" id="GO:0007259">
    <property type="term" value="P:cell surface receptor signaling pathway via JAK-STAT"/>
    <property type="evidence" value="ECO:0007669"/>
    <property type="project" value="Ensembl"/>
</dbReference>
<dbReference type="GO" id="GO:0051541">
    <property type="term" value="P:elastin metabolic process"/>
    <property type="evidence" value="ECO:0007669"/>
    <property type="project" value="Ensembl"/>
</dbReference>
<dbReference type="eggNOG" id="ENOG502S5K5">
    <property type="taxonomic scope" value="Eukaryota"/>
</dbReference>
<dbReference type="GO" id="GO:0001890">
    <property type="term" value="P:placenta development"/>
    <property type="evidence" value="ECO:0007669"/>
    <property type="project" value="Ensembl"/>
</dbReference>
<dbReference type="GO" id="GO:0000122">
    <property type="term" value="P:negative regulation of transcription by RNA polymerase II"/>
    <property type="evidence" value="ECO:0007669"/>
    <property type="project" value="Ensembl"/>
</dbReference>
<dbReference type="GO" id="GO:0046325">
    <property type="term" value="P:negative regulation of D-glucose import"/>
    <property type="evidence" value="ECO:0007669"/>
    <property type="project" value="Ensembl"/>
</dbReference>
<dbReference type="InterPro" id="IPR009079">
    <property type="entry name" value="4_helix_cytokine-like_core"/>
</dbReference>
<dbReference type="GO" id="GO:0032760">
    <property type="term" value="P:positive regulation of tumor necrosis factor production"/>
    <property type="evidence" value="ECO:0007669"/>
    <property type="project" value="Ensembl"/>
</dbReference>
<dbReference type="GO" id="GO:0030217">
    <property type="term" value="P:T cell differentiation"/>
    <property type="evidence" value="ECO:0007669"/>
    <property type="project" value="Ensembl"/>
</dbReference>
<dbReference type="Bgee" id="ENSCPOG00000034742">
    <property type="expression patterns" value="Expressed in zone of skin and 4 other cell types or tissues"/>
</dbReference>
<evidence type="ECO:0000256" key="3">
    <source>
        <dbReference type="ARBA" id="ARBA00021421"/>
    </source>
</evidence>
<dbReference type="InterPro" id="IPR000065">
    <property type="entry name" value="Leptin"/>
</dbReference>
<dbReference type="GO" id="GO:0090335">
    <property type="term" value="P:regulation of brown fat cell differentiation"/>
    <property type="evidence" value="ECO:0007669"/>
    <property type="project" value="Ensembl"/>
</dbReference>
<dbReference type="GO" id="GO:0006111">
    <property type="term" value="P:regulation of gluconeogenesis"/>
    <property type="evidence" value="ECO:0007669"/>
    <property type="project" value="Ensembl"/>
</dbReference>
<comment type="subcellular location">
    <subcellularLocation>
        <location evidence="1 6">Secreted</location>
    </subcellularLocation>
</comment>
<dbReference type="GO" id="GO:0032757">
    <property type="term" value="P:positive regulation of interleukin-8 production"/>
    <property type="evidence" value="ECO:0007669"/>
    <property type="project" value="Ensembl"/>
</dbReference>
<dbReference type="GO" id="GO:0046427">
    <property type="term" value="P:positive regulation of receptor signaling pathway via JAK-STAT"/>
    <property type="evidence" value="ECO:0007669"/>
    <property type="project" value="Ensembl"/>
</dbReference>
<keyword evidence="9" id="KW-1185">Reference proteome</keyword>
<dbReference type="GO" id="GO:0051428">
    <property type="term" value="F:peptide hormone receptor binding"/>
    <property type="evidence" value="ECO:0007669"/>
    <property type="project" value="TreeGrafter"/>
</dbReference>
<keyword evidence="4 6" id="KW-0964">Secreted</keyword>
<dbReference type="GO" id="GO:0001525">
    <property type="term" value="P:angiogenesis"/>
    <property type="evidence" value="ECO:0007669"/>
    <property type="project" value="Ensembl"/>
</dbReference>
<dbReference type="GO" id="GO:0006112">
    <property type="term" value="P:energy reserve metabolic process"/>
    <property type="evidence" value="ECO:0007669"/>
    <property type="project" value="TreeGrafter"/>
</dbReference>
<dbReference type="GO" id="GO:0098868">
    <property type="term" value="P:bone growth"/>
    <property type="evidence" value="ECO:0007669"/>
    <property type="project" value="Ensembl"/>
</dbReference>
<feature type="chain" id="PRO_5011769013" description="Leptin" evidence="7">
    <location>
        <begin position="22"/>
        <end position="165"/>
    </location>
</feature>
<dbReference type="OMA" id="MRCGPLC"/>
<dbReference type="GO" id="GO:0008206">
    <property type="term" value="P:bile acid metabolic process"/>
    <property type="evidence" value="ECO:0007669"/>
    <property type="project" value="Ensembl"/>
</dbReference>
<dbReference type="GO" id="GO:0032755">
    <property type="term" value="P:positive regulation of interleukin-6 production"/>
    <property type="evidence" value="ECO:0007669"/>
    <property type="project" value="Ensembl"/>
</dbReference>
<dbReference type="EMBL" id="AAKN02017527">
    <property type="status" value="NOT_ANNOTATED_CDS"/>
    <property type="molecule type" value="Genomic_DNA"/>
</dbReference>
<dbReference type="GO" id="GO:0042755">
    <property type="term" value="P:eating behavior"/>
    <property type="evidence" value="ECO:0007669"/>
    <property type="project" value="Ensembl"/>
</dbReference>
<dbReference type="GO" id="GO:0060612">
    <property type="term" value="P:adipose tissue development"/>
    <property type="evidence" value="ECO:0007669"/>
    <property type="project" value="Ensembl"/>
</dbReference>
<comment type="function">
    <text evidence="6">Key player in the regulation of energy balance and body weight control. Once released into the circulation, has central and peripheral effects by binding LEPR, found in many tissues, which results in the activation of several major signaling pathways. In the hypothalamus, acts as an appetite-regulating factor that induces a decrease in food intake and an increase in energy consumption by inducing anorexinogenic factors and suppressing orexigenic neuropeptides, also regulates bone mass and secretion of hypothalamo-pituitary-adrenal hormones. In the periphery, increases basal metabolism, influences reproductive function, regulates pancreatic beta-cell function and insulin secretion, is pro-angiogenic for endothelial cell and affects innate and adaptive immunity. In the arcuate nucleus of the hypothalamus, activates by depolarization POMC neurons inducing FOS and SOCS3 expression to release anorexigenic peptides and inhibits by hyperpolarization NPY neurons inducing SOCS3 with a consequent reduction on release of orexigenic peptides. In addition to its known satiety inducing effect, has a modulatory role in nutrient absorption. In the intestine, reduces glucose absorption by enterocytes by activating PKC and leading to a sequential activation of p38, PI3K and ERK signaling pathways which exerts an inhibitory effect on glucose absorption. Acts as a growth factor on certain tissues, through the activation of different signaling pathways increases expression of genes involved in cell cycle regulation such as CCND1, via JAK2-STAT3 pathway, or VEGFA, via MAPK1/3 and PI3K-AKT1 pathways. May also play an apoptotic role via JAK2-STAT3 pathway and up-regulation of BIRC5 expression. Pro-angiogenic, has mitogenic activity on vascular endothelial cells and plays a role in matrix remodeling by regulating the expression of matrix metalloproteinases (MMPs) and tissue inhibitors of metalloproteinases (TIMPs). In innate immunity, modulates the activity and function of neutrophils by increasing chemotaxis and the secretion of oxygen radicals. Increases phagocytosis by macrophages and enhances secretion of pro-inflammatory mediators. Increases cytotoxic ability of NK cells. Plays a pro-inflammatory role, in synergy with IL1B, by inducing NOS2 which promotes the production of IL6, IL8 and Prostaglandin E2, through a signaling pathway that involves JAK2, PI3K, MAP2K1/MEK1 and MAPK14/p38. In adaptive immunity, promotes the switch of memory T-cells towards T helper-1 cell immune responses. Increases CD4(+)CD25(-) T-cell proliferation and reduces autophagy during TCR (T-cell receptor) stimulation, through MTOR signaling pathway activation and BCL2 up-regulation.</text>
</comment>
<dbReference type="SUPFAM" id="SSF47266">
    <property type="entry name" value="4-helical cytokines"/>
    <property type="match status" value="1"/>
</dbReference>
<dbReference type="GO" id="GO:0005615">
    <property type="term" value="C:extracellular space"/>
    <property type="evidence" value="ECO:0007669"/>
    <property type="project" value="Ensembl"/>
</dbReference>
<dbReference type="PIRSF" id="PIRSF001837">
    <property type="entry name" value="Leptin"/>
    <property type="match status" value="1"/>
</dbReference>
<dbReference type="Ensembl" id="ENSCPOT00000036729.1">
    <property type="protein sequence ID" value="ENSCPOP00000029200.1"/>
    <property type="gene ID" value="ENSCPOG00000034742.1"/>
</dbReference>
<evidence type="ECO:0000313" key="9">
    <source>
        <dbReference type="Proteomes" id="UP000005447"/>
    </source>
</evidence>
<dbReference type="GO" id="GO:0042445">
    <property type="term" value="P:hormone metabolic process"/>
    <property type="evidence" value="ECO:0007669"/>
    <property type="project" value="Ensembl"/>
</dbReference>
<dbReference type="Proteomes" id="UP000005447">
    <property type="component" value="Unassembled WGS sequence"/>
</dbReference>
<feature type="signal peptide" evidence="7">
    <location>
        <begin position="1"/>
        <end position="21"/>
    </location>
</feature>
<evidence type="ECO:0000256" key="5">
    <source>
        <dbReference type="ARBA" id="ARBA00030981"/>
    </source>
</evidence>
<dbReference type="GO" id="GO:0050810">
    <property type="term" value="P:regulation of steroid biosynthetic process"/>
    <property type="evidence" value="ECO:0007669"/>
    <property type="project" value="Ensembl"/>
</dbReference>
<dbReference type="GO" id="GO:0032735">
    <property type="term" value="P:positive regulation of interleukin-12 production"/>
    <property type="evidence" value="ECO:0007669"/>
    <property type="project" value="Ensembl"/>
</dbReference>
<dbReference type="AlphaFoldDB" id="A0A286XUJ2"/>
<dbReference type="GO" id="GO:0010507">
    <property type="term" value="P:negative regulation of autophagy"/>
    <property type="evidence" value="ECO:0007669"/>
    <property type="project" value="Ensembl"/>
</dbReference>
<dbReference type="GO" id="GO:0008203">
    <property type="term" value="P:cholesterol metabolic process"/>
    <property type="evidence" value="ECO:0007669"/>
    <property type="project" value="Ensembl"/>
</dbReference>
<reference evidence="8" key="3">
    <citation type="submission" date="2025-09" db="UniProtKB">
        <authorList>
            <consortium name="Ensembl"/>
        </authorList>
    </citation>
    <scope>IDENTIFICATION</scope>
    <source>
        <strain evidence="8">2N</strain>
    </source>
</reference>
<dbReference type="Pfam" id="PF02024">
    <property type="entry name" value="Leptin"/>
    <property type="match status" value="1"/>
</dbReference>
<evidence type="ECO:0000256" key="4">
    <source>
        <dbReference type="ARBA" id="ARBA00022525"/>
    </source>
</evidence>
<evidence type="ECO:0000256" key="2">
    <source>
        <dbReference type="ARBA" id="ARBA00005834"/>
    </source>
</evidence>
<dbReference type="STRING" id="10141.ENSCPOP00000029200"/>